<dbReference type="Proteomes" id="UP001277471">
    <property type="component" value="Unassembled WGS sequence"/>
</dbReference>
<dbReference type="InterPro" id="IPR038765">
    <property type="entry name" value="Papain-like_cys_pep_sf"/>
</dbReference>
<protein>
    <submittedName>
        <fullName evidence="3">C1 family peptidase</fullName>
    </submittedName>
</protein>
<dbReference type="PROSITE" id="PS00639">
    <property type="entry name" value="THIOL_PROTEASE_HIS"/>
    <property type="match status" value="1"/>
</dbReference>
<reference evidence="3 6" key="2">
    <citation type="submission" date="2023-11" db="EMBL/GenBank/DDBJ databases">
        <title>MicrobeMod: A computational toolkit for identifying prokaryotic methylation and restriction-modification with nanopore sequencing.</title>
        <authorList>
            <person name="Crits-Christoph A."/>
            <person name="Kang S.C."/>
            <person name="Lee H."/>
            <person name="Ostrov N."/>
        </authorList>
    </citation>
    <scope>NUCLEOTIDE SEQUENCE [LARGE SCALE GENOMIC DNA]</scope>
    <source>
        <strain evidence="3 6">ATCC 29145</strain>
    </source>
</reference>
<gene>
    <name evidence="4" type="ORF">D3868_09805</name>
    <name evidence="3" type="ORF">SIM66_16820</name>
</gene>
<evidence type="ECO:0000313" key="4">
    <source>
        <dbReference type="EMBL" id="QCO09300.1"/>
    </source>
</evidence>
<dbReference type="EMBL" id="CP032339">
    <property type="protein sequence ID" value="QCO09300.1"/>
    <property type="molecule type" value="Genomic_DNA"/>
</dbReference>
<evidence type="ECO:0000313" key="5">
    <source>
        <dbReference type="Proteomes" id="UP000298774"/>
    </source>
</evidence>
<dbReference type="Pfam" id="PF00112">
    <property type="entry name" value="Peptidase_C1"/>
    <property type="match status" value="1"/>
</dbReference>
<dbReference type="InterPro" id="IPR025660">
    <property type="entry name" value="Pept_his_AS"/>
</dbReference>
<dbReference type="EMBL" id="JAWXYC010000004">
    <property type="protein sequence ID" value="MDX5952842.1"/>
    <property type="molecule type" value="Genomic_DNA"/>
</dbReference>
<sequence>MSKAAVNERPSKGKSVKPHTPKETAPPVRILNCIPSRDTERDWQVAHAEGAGLLRAQAIPPAKDLREAWWTVGDQGSTGSCVGWAVADSLLRWHLVKAGRVARDAILSPRFIWMAAKEFDEFVTAPTTFIEAEGTSLKAALDVARKYGAVPDALLPFGSGALYPGDEKTFYATASTLKINNYINLDRTAGAWRRWLAFNGPILTRLDVDQTWDDATSTGGVLQTYQPMTAHGGHAVALVGYDQDRFIVRNSWGREWGDGGFAYASNAYAAAAFTEAYGVTVA</sequence>
<dbReference type="Gene3D" id="3.90.70.10">
    <property type="entry name" value="Cysteine proteinases"/>
    <property type="match status" value="1"/>
</dbReference>
<dbReference type="RefSeq" id="WP_079285285.1">
    <property type="nucleotide sequence ID" value="NZ_CP012914.1"/>
</dbReference>
<dbReference type="CDD" id="cd02619">
    <property type="entry name" value="Peptidase_C1"/>
    <property type="match status" value="1"/>
</dbReference>
<proteinExistence type="predicted"/>
<dbReference type="SUPFAM" id="SSF54001">
    <property type="entry name" value="Cysteine proteinases"/>
    <property type="match status" value="1"/>
</dbReference>
<keyword evidence="6" id="KW-1185">Reference proteome</keyword>
<feature type="domain" description="Peptidase C1A papain C-terminal" evidence="2">
    <location>
        <begin position="59"/>
        <end position="274"/>
    </location>
</feature>
<dbReference type="GeneID" id="56450040"/>
<evidence type="ECO:0000259" key="2">
    <source>
        <dbReference type="SMART" id="SM00645"/>
    </source>
</evidence>
<reference evidence="4 5" key="1">
    <citation type="submission" date="2018-09" db="EMBL/GenBank/DDBJ databases">
        <title>Whole genome based analysis of evolution and adaptive divergence in Indian and Brazilian strains of Azospirillum brasilense.</title>
        <authorList>
            <person name="Singh C."/>
            <person name="Tripathi A.K."/>
        </authorList>
    </citation>
    <scope>NUCLEOTIDE SEQUENCE [LARGE SCALE GENOMIC DNA]</scope>
    <source>
        <strain evidence="4 5">MTCC4038</strain>
    </source>
</reference>
<evidence type="ECO:0000256" key="1">
    <source>
        <dbReference type="SAM" id="MobiDB-lite"/>
    </source>
</evidence>
<evidence type="ECO:0000313" key="3">
    <source>
        <dbReference type="EMBL" id="MDX5952842.1"/>
    </source>
</evidence>
<dbReference type="InterPro" id="IPR000668">
    <property type="entry name" value="Peptidase_C1A_C"/>
</dbReference>
<accession>A0A4D8QKY2</accession>
<dbReference type="GO" id="GO:0006508">
    <property type="term" value="P:proteolysis"/>
    <property type="evidence" value="ECO:0007669"/>
    <property type="project" value="InterPro"/>
</dbReference>
<dbReference type="GO" id="GO:0008234">
    <property type="term" value="F:cysteine-type peptidase activity"/>
    <property type="evidence" value="ECO:0007669"/>
    <property type="project" value="InterPro"/>
</dbReference>
<dbReference type="SMART" id="SM00645">
    <property type="entry name" value="Pept_C1"/>
    <property type="match status" value="1"/>
</dbReference>
<dbReference type="AlphaFoldDB" id="A0A4D8QKY2"/>
<evidence type="ECO:0000313" key="6">
    <source>
        <dbReference type="Proteomes" id="UP001277471"/>
    </source>
</evidence>
<name>A0A4D8QKY2_AZOBR</name>
<feature type="region of interest" description="Disordered" evidence="1">
    <location>
        <begin position="1"/>
        <end position="27"/>
    </location>
</feature>
<organism evidence="4 5">
    <name type="scientific">Azospirillum brasilense</name>
    <dbReference type="NCBI Taxonomy" id="192"/>
    <lineage>
        <taxon>Bacteria</taxon>
        <taxon>Pseudomonadati</taxon>
        <taxon>Pseudomonadota</taxon>
        <taxon>Alphaproteobacteria</taxon>
        <taxon>Rhodospirillales</taxon>
        <taxon>Azospirillaceae</taxon>
        <taxon>Azospirillum</taxon>
    </lineage>
</organism>
<dbReference type="Proteomes" id="UP000298774">
    <property type="component" value="Chromosome"/>
</dbReference>